<dbReference type="EMBL" id="WIXE01004231">
    <property type="protein sequence ID" value="KAK5983224.1"/>
    <property type="molecule type" value="Genomic_DNA"/>
</dbReference>
<evidence type="ECO:0000313" key="3">
    <source>
        <dbReference type="Proteomes" id="UP001331761"/>
    </source>
</evidence>
<comment type="caution">
    <text evidence="2">The sequence shown here is derived from an EMBL/GenBank/DDBJ whole genome shotgun (WGS) entry which is preliminary data.</text>
</comment>
<keyword evidence="1" id="KW-0812">Transmembrane</keyword>
<organism evidence="2 3">
    <name type="scientific">Trichostrongylus colubriformis</name>
    <name type="common">Black scour worm</name>
    <dbReference type="NCBI Taxonomy" id="6319"/>
    <lineage>
        <taxon>Eukaryota</taxon>
        <taxon>Metazoa</taxon>
        <taxon>Ecdysozoa</taxon>
        <taxon>Nematoda</taxon>
        <taxon>Chromadorea</taxon>
        <taxon>Rhabditida</taxon>
        <taxon>Rhabditina</taxon>
        <taxon>Rhabditomorpha</taxon>
        <taxon>Strongyloidea</taxon>
        <taxon>Trichostrongylidae</taxon>
        <taxon>Trichostrongylus</taxon>
    </lineage>
</organism>
<feature type="transmembrane region" description="Helical" evidence="1">
    <location>
        <begin position="12"/>
        <end position="29"/>
    </location>
</feature>
<proteinExistence type="predicted"/>
<reference evidence="2 3" key="1">
    <citation type="submission" date="2019-10" db="EMBL/GenBank/DDBJ databases">
        <title>Assembly and Annotation for the nematode Trichostrongylus colubriformis.</title>
        <authorList>
            <person name="Martin J."/>
        </authorList>
    </citation>
    <scope>NUCLEOTIDE SEQUENCE [LARGE SCALE GENOMIC DNA]</scope>
    <source>
        <strain evidence="2">G859</strain>
        <tissue evidence="2">Whole worm</tissue>
    </source>
</reference>
<protein>
    <submittedName>
        <fullName evidence="2">Uncharacterized protein</fullName>
    </submittedName>
</protein>
<accession>A0AAN8J325</accession>
<keyword evidence="3" id="KW-1185">Reference proteome</keyword>
<keyword evidence="1" id="KW-1133">Transmembrane helix</keyword>
<gene>
    <name evidence="2" type="ORF">GCK32_005287</name>
</gene>
<sequence length="121" mass="13033">MNYGLLHNGPPITIICVLGLVSSVVPGTISPRMRIGMGKSSGSIQCTPDGLQITISGVKSFELCLEGYCLLRDDPPETEQICLPPEITLHEHTVHWKVSNGAKMKSLAPPLPTVHLLVLHS</sequence>
<name>A0AAN8J325_TRICO</name>
<evidence type="ECO:0000256" key="1">
    <source>
        <dbReference type="SAM" id="Phobius"/>
    </source>
</evidence>
<dbReference type="AlphaFoldDB" id="A0AAN8J325"/>
<keyword evidence="1" id="KW-0472">Membrane</keyword>
<evidence type="ECO:0000313" key="2">
    <source>
        <dbReference type="EMBL" id="KAK5983224.1"/>
    </source>
</evidence>
<dbReference type="Proteomes" id="UP001331761">
    <property type="component" value="Unassembled WGS sequence"/>
</dbReference>